<evidence type="ECO:0000313" key="8">
    <source>
        <dbReference type="EMBL" id="CAB4656409.1"/>
    </source>
</evidence>
<dbReference type="PROSITE" id="PS01050">
    <property type="entry name" value="YJEF_C_2"/>
    <property type="match status" value="1"/>
</dbReference>
<keyword evidence="4" id="KW-0520">NAD</keyword>
<evidence type="ECO:0000313" key="9">
    <source>
        <dbReference type="EMBL" id="CAB4743576.1"/>
    </source>
</evidence>
<keyword evidence="1" id="KW-0547">Nucleotide-binding</keyword>
<dbReference type="AlphaFoldDB" id="A0A6J6T905"/>
<organism evidence="9">
    <name type="scientific">freshwater metagenome</name>
    <dbReference type="NCBI Taxonomy" id="449393"/>
    <lineage>
        <taxon>unclassified sequences</taxon>
        <taxon>metagenomes</taxon>
        <taxon>ecological metagenomes</taxon>
    </lineage>
</organism>
<dbReference type="PANTHER" id="PTHR12592:SF0">
    <property type="entry name" value="ATP-DEPENDENT (S)-NAD(P)H-HYDRATE DEHYDRATASE"/>
    <property type="match status" value="1"/>
</dbReference>
<evidence type="ECO:0000256" key="1">
    <source>
        <dbReference type="ARBA" id="ARBA00022741"/>
    </source>
</evidence>
<evidence type="ECO:0000256" key="5">
    <source>
        <dbReference type="ARBA" id="ARBA00023239"/>
    </source>
</evidence>
<dbReference type="GO" id="GO:0005524">
    <property type="term" value="F:ATP binding"/>
    <property type="evidence" value="ECO:0007669"/>
    <property type="project" value="UniProtKB-KW"/>
</dbReference>
<dbReference type="EMBL" id="CAEZZB010000037">
    <property type="protein sequence ID" value="CAB4743576.1"/>
    <property type="molecule type" value="Genomic_DNA"/>
</dbReference>
<evidence type="ECO:0000256" key="2">
    <source>
        <dbReference type="ARBA" id="ARBA00022840"/>
    </source>
</evidence>
<dbReference type="InterPro" id="IPR029056">
    <property type="entry name" value="Ribokinase-like"/>
</dbReference>
<accession>A0A6J6T905</accession>
<dbReference type="EMBL" id="CAEZUG010000081">
    <property type="protein sequence ID" value="CAB4600269.1"/>
    <property type="molecule type" value="Genomic_DNA"/>
</dbReference>
<evidence type="ECO:0000259" key="6">
    <source>
        <dbReference type="PROSITE" id="PS51383"/>
    </source>
</evidence>
<sequence length="284" mass="29548">MTQNQRSGKKWSARDAKRCILVPTDLDHKYSRGVLGVITGSAQYPGAAVLSTAAAAATGVGMIRFHSSSGLAHLVLHTTPSAVVQPGKVAAWLIGSGIPAKKYSDISTWLRHRWFKLASLQSVPTVLDAGALYLTGSLEQPTLITPHSGELSALLTSRGVPVSVEAIEADPKKWVQGAAKTLGVTVLLKGSITFVANDELVIELPVATPWLATAGSGDVLAGIIGALVATNSVEILNDKNRLAEVAATGAYIHAHAAKNASRGGPISAEMIIKEISGAISQLLK</sequence>
<dbReference type="EMBL" id="CAEZWQ010000013">
    <property type="protein sequence ID" value="CAB4656409.1"/>
    <property type="molecule type" value="Genomic_DNA"/>
</dbReference>
<dbReference type="SUPFAM" id="SSF53613">
    <property type="entry name" value="Ribokinase-like"/>
    <property type="match status" value="1"/>
</dbReference>
<evidence type="ECO:0000256" key="4">
    <source>
        <dbReference type="ARBA" id="ARBA00023027"/>
    </source>
</evidence>
<keyword evidence="3" id="KW-0521">NADP</keyword>
<gene>
    <name evidence="7" type="ORF">UFOPK1795_01132</name>
    <name evidence="8" type="ORF">UFOPK2275_00243</name>
    <name evidence="9" type="ORF">UFOPK2816_00440</name>
</gene>
<name>A0A6J6T905_9ZZZZ</name>
<evidence type="ECO:0000313" key="7">
    <source>
        <dbReference type="EMBL" id="CAB4600269.1"/>
    </source>
</evidence>
<evidence type="ECO:0000256" key="3">
    <source>
        <dbReference type="ARBA" id="ARBA00022857"/>
    </source>
</evidence>
<dbReference type="Pfam" id="PF01256">
    <property type="entry name" value="Carb_kinase"/>
    <property type="match status" value="1"/>
</dbReference>
<keyword evidence="5" id="KW-0456">Lyase</keyword>
<dbReference type="GO" id="GO:0052855">
    <property type="term" value="F:ADP-dependent NAD(P)H-hydrate dehydratase activity"/>
    <property type="evidence" value="ECO:0007669"/>
    <property type="project" value="TreeGrafter"/>
</dbReference>
<protein>
    <submittedName>
        <fullName evidence="9">Unannotated protein</fullName>
    </submittedName>
</protein>
<keyword evidence="2" id="KW-0067">ATP-binding</keyword>
<dbReference type="GO" id="GO:0110051">
    <property type="term" value="P:metabolite repair"/>
    <property type="evidence" value="ECO:0007669"/>
    <property type="project" value="TreeGrafter"/>
</dbReference>
<dbReference type="InterPro" id="IPR017953">
    <property type="entry name" value="Carbohydrate_kinase_pred_CS"/>
</dbReference>
<dbReference type="CDD" id="cd01171">
    <property type="entry name" value="YXKO-related"/>
    <property type="match status" value="1"/>
</dbReference>
<dbReference type="HAMAP" id="MF_01965">
    <property type="entry name" value="NADHX_dehydratase"/>
    <property type="match status" value="1"/>
</dbReference>
<reference evidence="9" key="1">
    <citation type="submission" date="2020-05" db="EMBL/GenBank/DDBJ databases">
        <authorList>
            <person name="Chiriac C."/>
            <person name="Salcher M."/>
            <person name="Ghai R."/>
            <person name="Kavagutti S V."/>
        </authorList>
    </citation>
    <scope>NUCLEOTIDE SEQUENCE</scope>
</reference>
<dbReference type="PROSITE" id="PS51383">
    <property type="entry name" value="YJEF_C_3"/>
    <property type="match status" value="1"/>
</dbReference>
<dbReference type="PANTHER" id="PTHR12592">
    <property type="entry name" value="ATP-DEPENDENT (S)-NAD(P)H-HYDRATE DEHYDRATASE FAMILY MEMBER"/>
    <property type="match status" value="1"/>
</dbReference>
<feature type="domain" description="YjeF C-terminal" evidence="6">
    <location>
        <begin position="12"/>
        <end position="282"/>
    </location>
</feature>
<dbReference type="InterPro" id="IPR000631">
    <property type="entry name" value="CARKD"/>
</dbReference>
<dbReference type="GO" id="GO:0052856">
    <property type="term" value="F:NAD(P)HX epimerase activity"/>
    <property type="evidence" value="ECO:0007669"/>
    <property type="project" value="TreeGrafter"/>
</dbReference>
<dbReference type="Gene3D" id="3.40.1190.20">
    <property type="match status" value="1"/>
</dbReference>
<proteinExistence type="inferred from homology"/>